<dbReference type="InterPro" id="IPR050415">
    <property type="entry name" value="MRET"/>
</dbReference>
<dbReference type="InterPro" id="IPR008333">
    <property type="entry name" value="Cbr1-like_FAD-bd_dom"/>
</dbReference>
<dbReference type="CDD" id="cd06185">
    <property type="entry name" value="PDR_like"/>
    <property type="match status" value="1"/>
</dbReference>
<dbReference type="InterPro" id="IPR006058">
    <property type="entry name" value="2Fe2S_fd_BS"/>
</dbReference>
<dbReference type="GO" id="GO:0051537">
    <property type="term" value="F:2 iron, 2 sulfur cluster binding"/>
    <property type="evidence" value="ECO:0007669"/>
    <property type="project" value="UniProtKB-KW"/>
</dbReference>
<feature type="region of interest" description="Disordered" evidence="8">
    <location>
        <begin position="1"/>
        <end position="26"/>
    </location>
</feature>
<organism evidence="11 12">
    <name type="scientific">Rhodococcoides fascians</name>
    <name type="common">Rhodococcus fascians</name>
    <dbReference type="NCBI Taxonomy" id="1828"/>
    <lineage>
        <taxon>Bacteria</taxon>
        <taxon>Bacillati</taxon>
        <taxon>Actinomycetota</taxon>
        <taxon>Actinomycetes</taxon>
        <taxon>Mycobacteriales</taxon>
        <taxon>Nocardiaceae</taxon>
        <taxon>Rhodococcoides</taxon>
    </lineage>
</organism>
<dbReference type="InterPro" id="IPR036010">
    <property type="entry name" value="2Fe-2S_ferredoxin-like_sf"/>
</dbReference>
<dbReference type="GO" id="GO:0046872">
    <property type="term" value="F:metal ion binding"/>
    <property type="evidence" value="ECO:0007669"/>
    <property type="project" value="UniProtKB-KW"/>
</dbReference>
<comment type="cofactor">
    <cofactor evidence="1">
        <name>FAD</name>
        <dbReference type="ChEBI" id="CHEBI:57692"/>
    </cofactor>
</comment>
<feature type="compositionally biased region" description="Basic and acidic residues" evidence="8">
    <location>
        <begin position="12"/>
        <end position="26"/>
    </location>
</feature>
<dbReference type="SUPFAM" id="SSF54292">
    <property type="entry name" value="2Fe-2S ferredoxin-like"/>
    <property type="match status" value="1"/>
</dbReference>
<keyword evidence="5 11" id="KW-0560">Oxidoreductase</keyword>
<evidence type="ECO:0000256" key="7">
    <source>
        <dbReference type="ARBA" id="ARBA00023014"/>
    </source>
</evidence>
<gene>
    <name evidence="11" type="primary">ophA1</name>
    <name evidence="11" type="ORF">A3Q41_01751</name>
</gene>
<keyword evidence="12" id="KW-1185">Reference proteome</keyword>
<evidence type="ECO:0000256" key="1">
    <source>
        <dbReference type="ARBA" id="ARBA00001974"/>
    </source>
</evidence>
<evidence type="ECO:0000256" key="5">
    <source>
        <dbReference type="ARBA" id="ARBA00023002"/>
    </source>
</evidence>
<dbReference type="OrthoDB" id="502624at2"/>
<protein>
    <submittedName>
        <fullName evidence="11">Phthalate dioxygenase reductase</fullName>
        <ecNumber evidence="11">1.-.-.-</ecNumber>
    </submittedName>
</protein>
<dbReference type="EMBL" id="CP015220">
    <property type="protein sequence ID" value="AMY23055.1"/>
    <property type="molecule type" value="Genomic_DNA"/>
</dbReference>
<name>A0A143QIQ7_RHOFA</name>
<dbReference type="PROSITE" id="PS51384">
    <property type="entry name" value="FAD_FR"/>
    <property type="match status" value="1"/>
</dbReference>
<dbReference type="InterPro" id="IPR017938">
    <property type="entry name" value="Riboflavin_synthase-like_b-brl"/>
</dbReference>
<dbReference type="PROSITE" id="PS51085">
    <property type="entry name" value="2FE2S_FER_2"/>
    <property type="match status" value="1"/>
</dbReference>
<dbReference type="PRINTS" id="PR00409">
    <property type="entry name" value="PHDIOXRDTASE"/>
</dbReference>
<feature type="domain" description="FAD-binding FR-type" evidence="10">
    <location>
        <begin position="59"/>
        <end position="162"/>
    </location>
</feature>
<dbReference type="Gene3D" id="2.40.30.10">
    <property type="entry name" value="Translation factors"/>
    <property type="match status" value="1"/>
</dbReference>
<evidence type="ECO:0000259" key="10">
    <source>
        <dbReference type="PROSITE" id="PS51384"/>
    </source>
</evidence>
<dbReference type="KEGG" id="rhs:A3Q41_01751"/>
<dbReference type="CDD" id="cd00207">
    <property type="entry name" value="fer2"/>
    <property type="match status" value="1"/>
</dbReference>
<dbReference type="Pfam" id="PF00111">
    <property type="entry name" value="Fer2"/>
    <property type="match status" value="1"/>
</dbReference>
<keyword evidence="2" id="KW-0285">Flavoprotein</keyword>
<proteinExistence type="predicted"/>
<dbReference type="PANTHER" id="PTHR47354">
    <property type="entry name" value="NADH OXIDOREDUCTASE HCR"/>
    <property type="match status" value="1"/>
</dbReference>
<feature type="domain" description="2Fe-2S ferredoxin-type" evidence="9">
    <location>
        <begin position="285"/>
        <end position="368"/>
    </location>
</feature>
<dbReference type="PATRIC" id="fig|1653479.3.peg.1772"/>
<keyword evidence="6" id="KW-0408">Iron</keyword>
<dbReference type="InterPro" id="IPR039261">
    <property type="entry name" value="FNR_nucleotide-bd"/>
</dbReference>
<dbReference type="Pfam" id="PF00970">
    <property type="entry name" value="FAD_binding_6"/>
    <property type="match status" value="1"/>
</dbReference>
<dbReference type="Gene3D" id="3.10.20.30">
    <property type="match status" value="1"/>
</dbReference>
<evidence type="ECO:0000256" key="6">
    <source>
        <dbReference type="ARBA" id="ARBA00023004"/>
    </source>
</evidence>
<dbReference type="PROSITE" id="PS00197">
    <property type="entry name" value="2FE2S_FER_1"/>
    <property type="match status" value="1"/>
</dbReference>
<keyword evidence="7" id="KW-0411">Iron-sulfur</keyword>
<dbReference type="GO" id="GO:0051213">
    <property type="term" value="F:dioxygenase activity"/>
    <property type="evidence" value="ECO:0007669"/>
    <property type="project" value="UniProtKB-KW"/>
</dbReference>
<evidence type="ECO:0000256" key="3">
    <source>
        <dbReference type="ARBA" id="ARBA00022714"/>
    </source>
</evidence>
<dbReference type="Gene3D" id="3.40.50.80">
    <property type="entry name" value="Nucleotide-binding domain of ferredoxin-NADP reductase (FNR) module"/>
    <property type="match status" value="1"/>
</dbReference>
<accession>A0A143QIQ7</accession>
<keyword evidence="11" id="KW-0223">Dioxygenase</keyword>
<evidence type="ECO:0000256" key="4">
    <source>
        <dbReference type="ARBA" id="ARBA00022723"/>
    </source>
</evidence>
<evidence type="ECO:0000256" key="8">
    <source>
        <dbReference type="SAM" id="MobiDB-lite"/>
    </source>
</evidence>
<dbReference type="SUPFAM" id="SSF52343">
    <property type="entry name" value="Ferredoxin reductase-like, C-terminal NADP-linked domain"/>
    <property type="match status" value="1"/>
</dbReference>
<sequence>MRLSTGRVPRLLPKDAPPDLRGRPRADRSMQMLGTFLNGYMHATAGKEYDDAVAGHNPDSALRLVVVDREIIAEDENVAALTLASPTGEQLPTWHPGCHLDLHLPSGRRRQYSLCGDPSDRSCYRIAVRRIPTGAGGSIEMHALEPGTEVTVRGPRNGFPFVAEGSALFVAGGIGITPIIAMVRAARILGMDWQFVYCGRSRDTMPFLDEIESWESDRVLIRTDDVHGYPTEGELLERAPAGGAVYCCGPTPMLDAVRRDFRDCPSTALHFERFGPPPILDGQPFQVQLISSGAVLDVAADASVLTAVKQQKPNIAYSCQQGFCGTCKVRVLSGEPEHLESRLTPEEQRDHMLICVSRARSSRLVLDL</sequence>
<dbReference type="SUPFAM" id="SSF63380">
    <property type="entry name" value="Riboflavin synthase domain-like"/>
    <property type="match status" value="1"/>
</dbReference>
<keyword evidence="3" id="KW-0001">2Fe-2S</keyword>
<reference evidence="12" key="2">
    <citation type="submission" date="2016-04" db="EMBL/GenBank/DDBJ databases">
        <title>Complete Genome and Plasmid Sequences for Rhodococcus fascians D188 and Draft Sequences for Rhodococcus spp. Isolates PBTS 1 and PBTS 2.</title>
        <authorList>
            <person name="Stamer R."/>
            <person name="Vereecke D."/>
            <person name="Zhang Y."/>
            <person name="Schilkey F."/>
            <person name="Devitt N."/>
            <person name="Randall J."/>
        </authorList>
    </citation>
    <scope>NUCLEOTIDE SEQUENCE [LARGE SCALE GENOMIC DNA]</scope>
    <source>
        <strain evidence="12">PBTS2</strain>
    </source>
</reference>
<dbReference type="InterPro" id="IPR017927">
    <property type="entry name" value="FAD-bd_FR_type"/>
</dbReference>
<dbReference type="PANTHER" id="PTHR47354:SF1">
    <property type="entry name" value="CARNITINE MONOOXYGENASE REDUCTASE SUBUNIT"/>
    <property type="match status" value="1"/>
</dbReference>
<evidence type="ECO:0000313" key="11">
    <source>
        <dbReference type="EMBL" id="AMY23055.1"/>
    </source>
</evidence>
<dbReference type="AlphaFoldDB" id="A0A143QIQ7"/>
<evidence type="ECO:0000259" key="9">
    <source>
        <dbReference type="PROSITE" id="PS51085"/>
    </source>
</evidence>
<dbReference type="InterPro" id="IPR012675">
    <property type="entry name" value="Beta-grasp_dom_sf"/>
</dbReference>
<keyword evidence="4" id="KW-0479">Metal-binding</keyword>
<dbReference type="EC" id="1.-.-.-" evidence="11"/>
<reference evidence="11 12" key="1">
    <citation type="journal article" date="2016" name="Genome Announc.">
        <title>Complete Genome and Plasmid Sequences for Rhodococcus fascians D188 and Draft Sequences for Rhodococcus Isolates PBTS 1 and PBTS 2.</title>
        <authorList>
            <person name="Stamler R.A."/>
            <person name="Vereecke D."/>
            <person name="Zhang Y."/>
            <person name="Schilkey F."/>
            <person name="Devitt N."/>
            <person name="Randall J.J."/>
        </authorList>
    </citation>
    <scope>NUCLEOTIDE SEQUENCE [LARGE SCALE GENOMIC DNA]</scope>
    <source>
        <strain evidence="11 12">PBTS2</strain>
    </source>
</reference>
<evidence type="ECO:0000256" key="2">
    <source>
        <dbReference type="ARBA" id="ARBA00022630"/>
    </source>
</evidence>
<evidence type="ECO:0000313" key="12">
    <source>
        <dbReference type="Proteomes" id="UP000076038"/>
    </source>
</evidence>
<dbReference type="InterPro" id="IPR001041">
    <property type="entry name" value="2Fe-2S_ferredoxin-type"/>
</dbReference>
<dbReference type="Proteomes" id="UP000076038">
    <property type="component" value="Chromosome"/>
</dbReference>